<dbReference type="AlphaFoldDB" id="A0A3P3W6W8"/>
<dbReference type="Proteomes" id="UP000275719">
    <property type="component" value="Unassembled WGS sequence"/>
</dbReference>
<dbReference type="EMBL" id="RQVQ01000023">
    <property type="protein sequence ID" value="RRJ89706.1"/>
    <property type="molecule type" value="Genomic_DNA"/>
</dbReference>
<evidence type="ECO:0000313" key="1">
    <source>
        <dbReference type="EMBL" id="RRJ89706.1"/>
    </source>
</evidence>
<dbReference type="OrthoDB" id="9883133at2"/>
<dbReference type="RefSeq" id="WP_125019432.1">
    <property type="nucleotide sequence ID" value="NZ_RQVQ01000023.1"/>
</dbReference>
<organism evidence="1 2">
    <name type="scientific">Paenimyroides tangerinum</name>
    <dbReference type="NCBI Taxonomy" id="2488728"/>
    <lineage>
        <taxon>Bacteria</taxon>
        <taxon>Pseudomonadati</taxon>
        <taxon>Bacteroidota</taxon>
        <taxon>Flavobacteriia</taxon>
        <taxon>Flavobacteriales</taxon>
        <taxon>Flavobacteriaceae</taxon>
        <taxon>Paenimyroides</taxon>
    </lineage>
</organism>
<reference evidence="1 2" key="1">
    <citation type="submission" date="2018-11" db="EMBL/GenBank/DDBJ databases">
        <title>Flavobacterium sp. nov., YIM 102701-2 draft genome.</title>
        <authorList>
            <person name="Li G."/>
            <person name="Jiang Y."/>
        </authorList>
    </citation>
    <scope>NUCLEOTIDE SEQUENCE [LARGE SCALE GENOMIC DNA]</scope>
    <source>
        <strain evidence="1 2">YIM 102701-2</strain>
    </source>
</reference>
<comment type="caution">
    <text evidence="1">The sequence shown here is derived from an EMBL/GenBank/DDBJ whole genome shotgun (WGS) entry which is preliminary data.</text>
</comment>
<keyword evidence="2" id="KW-1185">Reference proteome</keyword>
<name>A0A3P3W6W8_9FLAO</name>
<proteinExistence type="predicted"/>
<protein>
    <submittedName>
        <fullName evidence="1">Uncharacterized protein</fullName>
    </submittedName>
</protein>
<accession>A0A3P3W6W8</accession>
<sequence>MAKKMDLSALVNQVKKSNVETPIQKVVPVQKPIAATEKGFYVKIPNEMIVFLKNKASLVDGLTVKELINDALLTVYNDEYQEFVKRYYAKHK</sequence>
<gene>
    <name evidence="1" type="ORF">EG240_10925</name>
</gene>
<evidence type="ECO:0000313" key="2">
    <source>
        <dbReference type="Proteomes" id="UP000275719"/>
    </source>
</evidence>